<protein>
    <submittedName>
        <fullName evidence="1">Uncharacterized conserved protein UCP033563</fullName>
    </submittedName>
</protein>
<gene>
    <name evidence="1" type="ordered locus">Mmc1_1926</name>
</gene>
<dbReference type="EMBL" id="CP000471">
    <property type="protein sequence ID" value="ABK44434.1"/>
    <property type="molecule type" value="Genomic_DNA"/>
</dbReference>
<dbReference type="OrthoDB" id="9781616at2"/>
<name>A0L8Z1_MAGMM</name>
<dbReference type="STRING" id="156889.Mmc1_1926"/>
<dbReference type="PIRSF" id="PIRSF033563">
    <property type="entry name" value="UCP033563"/>
    <property type="match status" value="1"/>
</dbReference>
<dbReference type="Pfam" id="PF06245">
    <property type="entry name" value="DUF1015"/>
    <property type="match status" value="1"/>
</dbReference>
<proteinExistence type="predicted"/>
<dbReference type="KEGG" id="mgm:Mmc1_1926"/>
<dbReference type="AlphaFoldDB" id="A0L8Z1"/>
<dbReference type="PANTHER" id="PTHR36454">
    <property type="entry name" value="LMO2823 PROTEIN"/>
    <property type="match status" value="1"/>
</dbReference>
<sequence length="416" mass="46598">MSQLALVQPFQGWRPLREHVSRVAAPPYDVLNSDEARAMAEDNPYSFLRVSKAEINLPVGTSPYDAAVYQKAAENFAALKQQGILVQDPQPCYYVYRLIMDGRAQTGVVAAASVQAYDSDRIKKHEFTRPDKENDRTEFAWQLKAHSGPVFLTYRHNVRIDNLVNKVCAGEPIYDFTAPDGIQHTLWVSADAADNQQITEAFDALAHVYVADGHHRSAAASRVHRRFVEEGLGRDDEEAPHNRFLSVLFPDNQMRILDYNRVVKDLGGLSRAAFLERLGEAFEITPQRVPCTPNQRRTFGMYLEGVWYKLVLKAEIADPEDPTKRLDVSLLSDHLLAPILGIEDLRRDARIDFVGGIRGMAGLMARVDSGEMAVAFSMCATTMDDLMAVADDGQVMPPKSTWFEPKLRDGLVTQGF</sequence>
<evidence type="ECO:0000313" key="1">
    <source>
        <dbReference type="EMBL" id="ABK44434.1"/>
    </source>
</evidence>
<keyword evidence="2" id="KW-1185">Reference proteome</keyword>
<dbReference type="RefSeq" id="WP_011713578.1">
    <property type="nucleotide sequence ID" value="NC_008576.1"/>
</dbReference>
<dbReference type="Proteomes" id="UP000002586">
    <property type="component" value="Chromosome"/>
</dbReference>
<organism evidence="1 2">
    <name type="scientific">Magnetococcus marinus (strain ATCC BAA-1437 / JCM 17883 / MC-1)</name>
    <dbReference type="NCBI Taxonomy" id="156889"/>
    <lineage>
        <taxon>Bacteria</taxon>
        <taxon>Pseudomonadati</taxon>
        <taxon>Pseudomonadota</taxon>
        <taxon>Magnetococcia</taxon>
        <taxon>Magnetococcales</taxon>
        <taxon>Magnetococcaceae</taxon>
        <taxon>Magnetococcus</taxon>
    </lineage>
</organism>
<accession>A0L8Z1</accession>
<dbReference type="eggNOG" id="COG4198">
    <property type="taxonomic scope" value="Bacteria"/>
</dbReference>
<reference evidence="1 2" key="2">
    <citation type="journal article" date="2012" name="Int. J. Syst. Evol. Microbiol.">
        <title>Magnetococcus marinus gen. nov., sp. nov., a marine, magnetotactic bacterium that represents a novel lineage (Magnetococcaceae fam. nov.; Magnetococcales ord. nov.) at the base of the Alphaproteobacteria.</title>
        <authorList>
            <person name="Bazylinski D.A."/>
            <person name="Williams T.J."/>
            <person name="Lefevre C.T."/>
            <person name="Berg R.J."/>
            <person name="Zhang C.L."/>
            <person name="Bowser S.S."/>
            <person name="Dean A.J."/>
            <person name="Beveridge T.J."/>
        </authorList>
    </citation>
    <scope>NUCLEOTIDE SEQUENCE [LARGE SCALE GENOMIC DNA]</scope>
    <source>
        <strain evidence="2">ATCC BAA-1437 / JCM 17883 / MC-1</strain>
    </source>
</reference>
<reference evidence="2" key="1">
    <citation type="journal article" date="2009" name="Appl. Environ. Microbiol.">
        <title>Complete genome sequence of the chemolithoautotrophic marine magnetotactic coccus strain MC-1.</title>
        <authorList>
            <person name="Schubbe S."/>
            <person name="Williams T.J."/>
            <person name="Xie G."/>
            <person name="Kiss H.E."/>
            <person name="Brettin T.S."/>
            <person name="Martinez D."/>
            <person name="Ross C.A."/>
            <person name="Schuler D."/>
            <person name="Cox B.L."/>
            <person name="Nealson K.H."/>
            <person name="Bazylinski D.A."/>
        </authorList>
    </citation>
    <scope>NUCLEOTIDE SEQUENCE [LARGE SCALE GENOMIC DNA]</scope>
    <source>
        <strain evidence="2">ATCC BAA-1437 / JCM 17883 / MC-1</strain>
    </source>
</reference>
<dbReference type="HOGENOM" id="CLU_031277_0_0_5"/>
<dbReference type="PANTHER" id="PTHR36454:SF1">
    <property type="entry name" value="DUF1015 DOMAIN-CONTAINING PROTEIN"/>
    <property type="match status" value="1"/>
</dbReference>
<dbReference type="InterPro" id="IPR008323">
    <property type="entry name" value="UCP033563"/>
</dbReference>
<evidence type="ECO:0000313" key="2">
    <source>
        <dbReference type="Proteomes" id="UP000002586"/>
    </source>
</evidence>